<reference evidence="2" key="1">
    <citation type="submission" date="2019-07" db="EMBL/GenBank/DDBJ databases">
        <authorList>
            <person name="Dittberner H."/>
        </authorList>
    </citation>
    <scope>NUCLEOTIDE SEQUENCE [LARGE SCALE GENOMIC DNA]</scope>
</reference>
<gene>
    <name evidence="2" type="ORF">ANE_LOCUS15669</name>
</gene>
<proteinExistence type="predicted"/>
<comment type="caution">
    <text evidence="2">The sequence shown here is derived from an EMBL/GenBank/DDBJ whole genome shotgun (WGS) entry which is preliminary data.</text>
</comment>
<evidence type="ECO:0000313" key="3">
    <source>
        <dbReference type="Proteomes" id="UP000489600"/>
    </source>
</evidence>
<organism evidence="2 3">
    <name type="scientific">Arabis nemorensis</name>
    <dbReference type="NCBI Taxonomy" id="586526"/>
    <lineage>
        <taxon>Eukaryota</taxon>
        <taxon>Viridiplantae</taxon>
        <taxon>Streptophyta</taxon>
        <taxon>Embryophyta</taxon>
        <taxon>Tracheophyta</taxon>
        <taxon>Spermatophyta</taxon>
        <taxon>Magnoliopsida</taxon>
        <taxon>eudicotyledons</taxon>
        <taxon>Gunneridae</taxon>
        <taxon>Pentapetalae</taxon>
        <taxon>rosids</taxon>
        <taxon>malvids</taxon>
        <taxon>Brassicales</taxon>
        <taxon>Brassicaceae</taxon>
        <taxon>Arabideae</taxon>
        <taxon>Arabis</taxon>
    </lineage>
</organism>
<evidence type="ECO:0000256" key="1">
    <source>
        <dbReference type="SAM" id="MobiDB-lite"/>
    </source>
</evidence>
<name>A0A565BV36_9BRAS</name>
<dbReference type="AlphaFoldDB" id="A0A565BV36"/>
<feature type="compositionally biased region" description="Basic residues" evidence="1">
    <location>
        <begin position="67"/>
        <end position="76"/>
    </location>
</feature>
<protein>
    <submittedName>
        <fullName evidence="2">Uncharacterized protein</fullName>
    </submittedName>
</protein>
<keyword evidence="3" id="KW-1185">Reference proteome</keyword>
<dbReference type="EMBL" id="CABITT030000005">
    <property type="protein sequence ID" value="VVB05225.1"/>
    <property type="molecule type" value="Genomic_DNA"/>
</dbReference>
<feature type="compositionally biased region" description="Polar residues" evidence="1">
    <location>
        <begin position="109"/>
        <end position="119"/>
    </location>
</feature>
<sequence length="119" mass="13108">MACVSEEQENTGPWYFDGGSSSHMVGTMTNLLNIKKVKGENMTFRDGGHRMPQLKEGDKNMCGPSHKEKHVKAHHMKVPDFQSQSDLKGPNNNVDSDVQYSLEGKSGSEEQPSSEQAVA</sequence>
<evidence type="ECO:0000313" key="2">
    <source>
        <dbReference type="EMBL" id="VVB05225.1"/>
    </source>
</evidence>
<feature type="region of interest" description="Disordered" evidence="1">
    <location>
        <begin position="42"/>
        <end position="119"/>
    </location>
</feature>
<feature type="compositionally biased region" description="Polar residues" evidence="1">
    <location>
        <begin position="81"/>
        <end position="99"/>
    </location>
</feature>
<feature type="compositionally biased region" description="Basic and acidic residues" evidence="1">
    <location>
        <begin position="46"/>
        <end position="59"/>
    </location>
</feature>
<feature type="region of interest" description="Disordered" evidence="1">
    <location>
        <begin position="1"/>
        <end position="22"/>
    </location>
</feature>
<accession>A0A565BV36</accession>
<dbReference type="Proteomes" id="UP000489600">
    <property type="component" value="Unassembled WGS sequence"/>
</dbReference>